<keyword evidence="1" id="KW-1133">Transmembrane helix</keyword>
<feature type="transmembrane region" description="Helical" evidence="1">
    <location>
        <begin position="124"/>
        <end position="148"/>
    </location>
</feature>
<organism evidence="3 4">
    <name type="scientific">Polyporus arcularius HHB13444</name>
    <dbReference type="NCBI Taxonomy" id="1314778"/>
    <lineage>
        <taxon>Eukaryota</taxon>
        <taxon>Fungi</taxon>
        <taxon>Dikarya</taxon>
        <taxon>Basidiomycota</taxon>
        <taxon>Agaricomycotina</taxon>
        <taxon>Agaricomycetes</taxon>
        <taxon>Polyporales</taxon>
        <taxon>Polyporaceae</taxon>
        <taxon>Polyporus</taxon>
    </lineage>
</organism>
<dbReference type="Proteomes" id="UP000308197">
    <property type="component" value="Unassembled WGS sequence"/>
</dbReference>
<evidence type="ECO:0000313" key="3">
    <source>
        <dbReference type="EMBL" id="TFK79188.1"/>
    </source>
</evidence>
<feature type="transmembrane region" description="Helical" evidence="1">
    <location>
        <begin position="234"/>
        <end position="254"/>
    </location>
</feature>
<feature type="transmembrane region" description="Helical" evidence="1">
    <location>
        <begin position="90"/>
        <end position="112"/>
    </location>
</feature>
<keyword evidence="4" id="KW-1185">Reference proteome</keyword>
<dbReference type="STRING" id="1314778.A0A5C3NS25"/>
<dbReference type="InterPro" id="IPR045339">
    <property type="entry name" value="DUF6534"/>
</dbReference>
<evidence type="ECO:0000313" key="4">
    <source>
        <dbReference type="Proteomes" id="UP000308197"/>
    </source>
</evidence>
<reference evidence="3 4" key="1">
    <citation type="journal article" date="2019" name="Nat. Ecol. Evol.">
        <title>Megaphylogeny resolves global patterns of mushroom evolution.</title>
        <authorList>
            <person name="Varga T."/>
            <person name="Krizsan K."/>
            <person name="Foldi C."/>
            <person name="Dima B."/>
            <person name="Sanchez-Garcia M."/>
            <person name="Sanchez-Ramirez S."/>
            <person name="Szollosi G.J."/>
            <person name="Szarkandi J.G."/>
            <person name="Papp V."/>
            <person name="Albert L."/>
            <person name="Andreopoulos W."/>
            <person name="Angelini C."/>
            <person name="Antonin V."/>
            <person name="Barry K.W."/>
            <person name="Bougher N.L."/>
            <person name="Buchanan P."/>
            <person name="Buyck B."/>
            <person name="Bense V."/>
            <person name="Catcheside P."/>
            <person name="Chovatia M."/>
            <person name="Cooper J."/>
            <person name="Damon W."/>
            <person name="Desjardin D."/>
            <person name="Finy P."/>
            <person name="Geml J."/>
            <person name="Haridas S."/>
            <person name="Hughes K."/>
            <person name="Justo A."/>
            <person name="Karasinski D."/>
            <person name="Kautmanova I."/>
            <person name="Kiss B."/>
            <person name="Kocsube S."/>
            <person name="Kotiranta H."/>
            <person name="LaButti K.M."/>
            <person name="Lechner B.E."/>
            <person name="Liimatainen K."/>
            <person name="Lipzen A."/>
            <person name="Lukacs Z."/>
            <person name="Mihaltcheva S."/>
            <person name="Morgado L.N."/>
            <person name="Niskanen T."/>
            <person name="Noordeloos M.E."/>
            <person name="Ohm R.A."/>
            <person name="Ortiz-Santana B."/>
            <person name="Ovrebo C."/>
            <person name="Racz N."/>
            <person name="Riley R."/>
            <person name="Savchenko A."/>
            <person name="Shiryaev A."/>
            <person name="Soop K."/>
            <person name="Spirin V."/>
            <person name="Szebenyi C."/>
            <person name="Tomsovsky M."/>
            <person name="Tulloss R.E."/>
            <person name="Uehling J."/>
            <person name="Grigoriev I.V."/>
            <person name="Vagvolgyi C."/>
            <person name="Papp T."/>
            <person name="Martin F.M."/>
            <person name="Miettinen O."/>
            <person name="Hibbett D.S."/>
            <person name="Nagy L.G."/>
        </authorList>
    </citation>
    <scope>NUCLEOTIDE SEQUENCE [LARGE SCALE GENOMIC DNA]</scope>
    <source>
        <strain evidence="3 4">HHB13444</strain>
    </source>
</reference>
<keyword evidence="1" id="KW-0812">Transmembrane</keyword>
<feature type="domain" description="DUF6534" evidence="2">
    <location>
        <begin position="172"/>
        <end position="258"/>
    </location>
</feature>
<protein>
    <recommendedName>
        <fullName evidence="2">DUF6534 domain-containing protein</fullName>
    </recommendedName>
</protein>
<dbReference type="EMBL" id="ML212134">
    <property type="protein sequence ID" value="TFK79188.1"/>
    <property type="molecule type" value="Genomic_DNA"/>
</dbReference>
<feature type="transmembrane region" description="Helical" evidence="1">
    <location>
        <begin position="208"/>
        <end position="228"/>
    </location>
</feature>
<dbReference type="InParanoid" id="A0A5C3NS25"/>
<name>A0A5C3NS25_9APHY</name>
<proteinExistence type="predicted"/>
<accession>A0A5C3NS25</accession>
<feature type="transmembrane region" description="Helical" evidence="1">
    <location>
        <begin position="168"/>
        <end position="188"/>
    </location>
</feature>
<gene>
    <name evidence="3" type="ORF">K466DRAFT_592512</name>
</gene>
<sequence>MDTPTDLLDSLQEIFACGIVGYAIATTIYGITVLQTYMYFRRYPRDRPSLKAFVGVLWILDTLTTVLMSHALYAFFVLNLKDLVRDVDLPWSFTLENGVTDLITAMVQCYFAERLWRLSQGNKVLSGAIVILALITLALCTEGTVKVFSNHNLLSDTFRKSLVLGGSVQGVAVLGDILITGGLCYYLATNKGGHGRIDTLFNKLIAYAVERGVLTCAVQTLYLIMSVAYPERFYFVPFAMIVAKMYVNTLLASLNVRGSMDKRTWGEEEPSPIQFTSRTWSPLEAAQASAKANVSAPSGSATQIGFSVEVTSDETRTTVS</sequence>
<feature type="transmembrane region" description="Helical" evidence="1">
    <location>
        <begin position="52"/>
        <end position="78"/>
    </location>
</feature>
<dbReference type="AlphaFoldDB" id="A0A5C3NS25"/>
<keyword evidence="1" id="KW-0472">Membrane</keyword>
<evidence type="ECO:0000259" key="2">
    <source>
        <dbReference type="Pfam" id="PF20152"/>
    </source>
</evidence>
<feature type="transmembrane region" description="Helical" evidence="1">
    <location>
        <begin position="20"/>
        <end position="40"/>
    </location>
</feature>
<dbReference type="PANTHER" id="PTHR40465">
    <property type="entry name" value="CHROMOSOME 1, WHOLE GENOME SHOTGUN SEQUENCE"/>
    <property type="match status" value="1"/>
</dbReference>
<dbReference type="Pfam" id="PF20152">
    <property type="entry name" value="DUF6534"/>
    <property type="match status" value="1"/>
</dbReference>
<evidence type="ECO:0000256" key="1">
    <source>
        <dbReference type="SAM" id="Phobius"/>
    </source>
</evidence>
<dbReference type="PANTHER" id="PTHR40465:SF1">
    <property type="entry name" value="DUF6534 DOMAIN-CONTAINING PROTEIN"/>
    <property type="match status" value="1"/>
</dbReference>